<proteinExistence type="predicted"/>
<dbReference type="InterPro" id="IPR018711">
    <property type="entry name" value="NAGPA"/>
</dbReference>
<dbReference type="EMBL" id="BAAAZI010000012">
    <property type="protein sequence ID" value="GAA4145466.1"/>
    <property type="molecule type" value="Genomic_DNA"/>
</dbReference>
<gene>
    <name evidence="2" type="ORF">GCM10022216_29370</name>
</gene>
<organism evidence="2 3">
    <name type="scientific">Sphingobacterium kyonggiense</name>
    <dbReference type="NCBI Taxonomy" id="714075"/>
    <lineage>
        <taxon>Bacteria</taxon>
        <taxon>Pseudomonadati</taxon>
        <taxon>Bacteroidota</taxon>
        <taxon>Sphingobacteriia</taxon>
        <taxon>Sphingobacteriales</taxon>
        <taxon>Sphingobacteriaceae</taxon>
        <taxon>Sphingobacterium</taxon>
    </lineage>
</organism>
<keyword evidence="2" id="KW-0378">Hydrolase</keyword>
<evidence type="ECO:0000313" key="3">
    <source>
        <dbReference type="Proteomes" id="UP001500101"/>
    </source>
</evidence>
<dbReference type="GO" id="GO:0016798">
    <property type="term" value="F:hydrolase activity, acting on glycosyl bonds"/>
    <property type="evidence" value="ECO:0007669"/>
    <property type="project" value="UniProtKB-KW"/>
</dbReference>
<evidence type="ECO:0000259" key="1">
    <source>
        <dbReference type="Pfam" id="PF09992"/>
    </source>
</evidence>
<accession>A0ABP7Z1L8</accession>
<dbReference type="Pfam" id="PF09992">
    <property type="entry name" value="NAGPA"/>
    <property type="match status" value="1"/>
</dbReference>
<dbReference type="Proteomes" id="UP001500101">
    <property type="component" value="Unassembled WGS sequence"/>
</dbReference>
<comment type="caution">
    <text evidence="2">The sequence shown here is derived from an EMBL/GenBank/DDBJ whole genome shotgun (WGS) entry which is preliminary data.</text>
</comment>
<reference evidence="3" key="1">
    <citation type="journal article" date="2019" name="Int. J. Syst. Evol. Microbiol.">
        <title>The Global Catalogue of Microorganisms (GCM) 10K type strain sequencing project: providing services to taxonomists for standard genome sequencing and annotation.</title>
        <authorList>
            <consortium name="The Broad Institute Genomics Platform"/>
            <consortium name="The Broad Institute Genome Sequencing Center for Infectious Disease"/>
            <person name="Wu L."/>
            <person name="Ma J."/>
        </authorList>
    </citation>
    <scope>NUCLEOTIDE SEQUENCE [LARGE SCALE GENOMIC DNA]</scope>
    <source>
        <strain evidence="3">JCM 16704</strain>
    </source>
</reference>
<keyword evidence="3" id="KW-1185">Reference proteome</keyword>
<keyword evidence="2" id="KW-0326">Glycosidase</keyword>
<protein>
    <submittedName>
        <fullName evidence="2">Phosphodiester glycosidase family protein</fullName>
    </submittedName>
</protein>
<evidence type="ECO:0000313" key="2">
    <source>
        <dbReference type="EMBL" id="GAA4145466.1"/>
    </source>
</evidence>
<dbReference type="RefSeq" id="WP_344675542.1">
    <property type="nucleotide sequence ID" value="NZ_BAAAZI010000012.1"/>
</dbReference>
<sequence length="284" mass="31034">MLRRNIQHLILFVAVCVIGQIQLLYAQDQDSLQVVQTKWNSKTIQKGVIWHQAHITNLFNAVQEVNWVEIDLKKLAKRVHIAGEPKVLKKTSQFAEENQALVAINAGFFDVKNGGGVDLIKVDGQVINSGAPSAARANAVFSIDGKKVRIESVSPETTINAKAKSLLVAGPMLVSNNTRITLPNSPFNSNRHPRSAVGISGKNKLILIVVDGRSNQSYGMSLPELAKLMHWIGAKDAMNLDGGGSSTLYVEGGSDNNIVNYPSDNKKFDHEGQRSVSNIIYLKK</sequence>
<name>A0ABP7Z1L8_9SPHI</name>
<dbReference type="PANTHER" id="PTHR40446">
    <property type="entry name" value="N-ACETYLGLUCOSAMINE-1-PHOSPHODIESTER ALPHA-N-ACETYLGLUCOSAMINIDASE"/>
    <property type="match status" value="1"/>
</dbReference>
<dbReference type="PANTHER" id="PTHR40446:SF2">
    <property type="entry name" value="N-ACETYLGLUCOSAMINE-1-PHOSPHODIESTER ALPHA-N-ACETYLGLUCOSAMINIDASE"/>
    <property type="match status" value="1"/>
</dbReference>
<feature type="domain" description="Phosphodiester glycosidase" evidence="1">
    <location>
        <begin position="99"/>
        <end position="282"/>
    </location>
</feature>